<dbReference type="KEGG" id="zju:107429643"/>
<evidence type="ECO:0000256" key="3">
    <source>
        <dbReference type="ARBA" id="ARBA00012513"/>
    </source>
</evidence>
<feature type="binding site" evidence="16">
    <location>
        <position position="770"/>
    </location>
    <ligand>
        <name>ATP</name>
        <dbReference type="ChEBI" id="CHEBI:30616"/>
    </ligand>
</feature>
<dbReference type="InParanoid" id="A0A6P4AL94"/>
<dbReference type="Pfam" id="PF00069">
    <property type="entry name" value="Pkinase"/>
    <property type="match status" value="1"/>
</dbReference>
<dbReference type="Pfam" id="PF00560">
    <property type="entry name" value="LRR_1"/>
    <property type="match status" value="4"/>
</dbReference>
<dbReference type="RefSeq" id="XP_015895857.3">
    <property type="nucleotide sequence ID" value="XM_016040371.4"/>
</dbReference>
<evidence type="ECO:0000256" key="15">
    <source>
        <dbReference type="ARBA" id="ARBA00048679"/>
    </source>
</evidence>
<keyword evidence="5" id="KW-0433">Leucine-rich repeat</keyword>
<proteinExistence type="inferred from homology"/>
<dbReference type="FunCoup" id="A0A6P4AL94">
    <property type="interactions" value="1010"/>
</dbReference>
<evidence type="ECO:0000256" key="7">
    <source>
        <dbReference type="ARBA" id="ARBA00022692"/>
    </source>
</evidence>
<dbReference type="Proteomes" id="UP001652623">
    <property type="component" value="Chromosome 12"/>
</dbReference>
<dbReference type="Gene3D" id="3.30.200.20">
    <property type="entry name" value="Phosphorylase Kinase, domain 1"/>
    <property type="match status" value="1"/>
</dbReference>
<dbReference type="GO" id="GO:0031347">
    <property type="term" value="P:regulation of defense response"/>
    <property type="evidence" value="ECO:0007669"/>
    <property type="project" value="UniProtKB-ARBA"/>
</dbReference>
<evidence type="ECO:0000256" key="12">
    <source>
        <dbReference type="ARBA" id="ARBA00022989"/>
    </source>
</evidence>
<keyword evidence="11 16" id="KW-0067">ATP-binding</keyword>
<dbReference type="InterPro" id="IPR011009">
    <property type="entry name" value="Kinase-like_dom_sf"/>
</dbReference>
<dbReference type="GO" id="GO:0005524">
    <property type="term" value="F:ATP binding"/>
    <property type="evidence" value="ECO:0007669"/>
    <property type="project" value="UniProtKB-UniRule"/>
</dbReference>
<dbReference type="InterPro" id="IPR000719">
    <property type="entry name" value="Prot_kinase_dom"/>
</dbReference>
<reference evidence="21" key="1">
    <citation type="submission" date="2025-08" db="UniProtKB">
        <authorList>
            <consortium name="RefSeq"/>
        </authorList>
    </citation>
    <scope>IDENTIFICATION</scope>
    <source>
        <tissue evidence="21">Seedling</tissue>
    </source>
</reference>
<keyword evidence="6" id="KW-0808">Transferase</keyword>
<keyword evidence="10" id="KW-0418">Kinase</keyword>
<dbReference type="PRINTS" id="PR00019">
    <property type="entry name" value="LEURICHRPT"/>
</dbReference>
<evidence type="ECO:0000256" key="14">
    <source>
        <dbReference type="ARBA" id="ARBA00047899"/>
    </source>
</evidence>
<evidence type="ECO:0000256" key="13">
    <source>
        <dbReference type="ARBA" id="ARBA00023136"/>
    </source>
</evidence>
<gene>
    <name evidence="21" type="primary">LOC107429643</name>
</gene>
<feature type="signal peptide" evidence="18">
    <location>
        <begin position="1"/>
        <end position="21"/>
    </location>
</feature>
<evidence type="ECO:0000256" key="10">
    <source>
        <dbReference type="ARBA" id="ARBA00022777"/>
    </source>
</evidence>
<evidence type="ECO:0000313" key="21">
    <source>
        <dbReference type="RefSeq" id="XP_015895857.3"/>
    </source>
</evidence>
<organism evidence="20 21">
    <name type="scientific">Ziziphus jujuba</name>
    <name type="common">Chinese jujube</name>
    <name type="synonym">Ziziphus sativa</name>
    <dbReference type="NCBI Taxonomy" id="326968"/>
    <lineage>
        <taxon>Eukaryota</taxon>
        <taxon>Viridiplantae</taxon>
        <taxon>Streptophyta</taxon>
        <taxon>Embryophyta</taxon>
        <taxon>Tracheophyta</taxon>
        <taxon>Spermatophyta</taxon>
        <taxon>Magnoliopsida</taxon>
        <taxon>eudicotyledons</taxon>
        <taxon>Gunneridae</taxon>
        <taxon>Pentapetalae</taxon>
        <taxon>rosids</taxon>
        <taxon>fabids</taxon>
        <taxon>Rosales</taxon>
        <taxon>Rhamnaceae</taxon>
        <taxon>Paliureae</taxon>
        <taxon>Ziziphus</taxon>
    </lineage>
</organism>
<keyword evidence="12 17" id="KW-1133">Transmembrane helix</keyword>
<evidence type="ECO:0000256" key="2">
    <source>
        <dbReference type="ARBA" id="ARBA00008684"/>
    </source>
</evidence>
<evidence type="ECO:0000256" key="16">
    <source>
        <dbReference type="PROSITE-ProRule" id="PRU10141"/>
    </source>
</evidence>
<dbReference type="GeneID" id="107429643"/>
<keyword evidence="13 17" id="KW-0472">Membrane</keyword>
<comment type="catalytic activity">
    <reaction evidence="15">
        <text>L-seryl-[protein] + ATP = O-phospho-L-seryl-[protein] + ADP + H(+)</text>
        <dbReference type="Rhea" id="RHEA:17989"/>
        <dbReference type="Rhea" id="RHEA-COMP:9863"/>
        <dbReference type="Rhea" id="RHEA-COMP:11604"/>
        <dbReference type="ChEBI" id="CHEBI:15378"/>
        <dbReference type="ChEBI" id="CHEBI:29999"/>
        <dbReference type="ChEBI" id="CHEBI:30616"/>
        <dbReference type="ChEBI" id="CHEBI:83421"/>
        <dbReference type="ChEBI" id="CHEBI:456216"/>
        <dbReference type="EC" id="2.7.11.1"/>
    </reaction>
</comment>
<dbReference type="InterPro" id="IPR051420">
    <property type="entry name" value="Ser_Thr_Kinases_DiverseReg"/>
</dbReference>
<dbReference type="PROSITE" id="PS51450">
    <property type="entry name" value="LRR"/>
    <property type="match status" value="1"/>
</dbReference>
<dbReference type="Pfam" id="PF08263">
    <property type="entry name" value="LRRNT_2"/>
    <property type="match status" value="1"/>
</dbReference>
<evidence type="ECO:0000256" key="9">
    <source>
        <dbReference type="ARBA" id="ARBA00022741"/>
    </source>
</evidence>
<feature type="transmembrane region" description="Helical" evidence="17">
    <location>
        <begin position="662"/>
        <end position="688"/>
    </location>
</feature>
<feature type="chain" id="PRO_5045272983" description="non-specific serine/threonine protein kinase" evidence="18">
    <location>
        <begin position="22"/>
        <end position="1020"/>
    </location>
</feature>
<keyword evidence="9 16" id="KW-0547">Nucleotide-binding</keyword>
<dbReference type="InterPro" id="IPR032675">
    <property type="entry name" value="LRR_dom_sf"/>
</dbReference>
<evidence type="ECO:0000256" key="18">
    <source>
        <dbReference type="SAM" id="SignalP"/>
    </source>
</evidence>
<keyword evidence="8" id="KW-0677">Repeat</keyword>
<evidence type="ECO:0000256" key="4">
    <source>
        <dbReference type="ARBA" id="ARBA00022527"/>
    </source>
</evidence>
<evidence type="ECO:0000256" key="5">
    <source>
        <dbReference type="ARBA" id="ARBA00022614"/>
    </source>
</evidence>
<dbReference type="InterPro" id="IPR003591">
    <property type="entry name" value="Leu-rich_rpt_typical-subtyp"/>
</dbReference>
<comment type="similarity">
    <text evidence="2">Belongs to the protein kinase superfamily. Ser/Thr protein kinase family.</text>
</comment>
<dbReference type="SMART" id="SM00369">
    <property type="entry name" value="LRR_TYP"/>
    <property type="match status" value="6"/>
</dbReference>
<dbReference type="SUPFAM" id="SSF52058">
    <property type="entry name" value="L domain-like"/>
    <property type="match status" value="2"/>
</dbReference>
<accession>A0A6P4AL94</accession>
<dbReference type="PROSITE" id="PS00107">
    <property type="entry name" value="PROTEIN_KINASE_ATP"/>
    <property type="match status" value="1"/>
</dbReference>
<comment type="catalytic activity">
    <reaction evidence="14">
        <text>L-threonyl-[protein] + ATP = O-phospho-L-threonyl-[protein] + ADP + H(+)</text>
        <dbReference type="Rhea" id="RHEA:46608"/>
        <dbReference type="Rhea" id="RHEA-COMP:11060"/>
        <dbReference type="Rhea" id="RHEA-COMP:11605"/>
        <dbReference type="ChEBI" id="CHEBI:15378"/>
        <dbReference type="ChEBI" id="CHEBI:30013"/>
        <dbReference type="ChEBI" id="CHEBI:30616"/>
        <dbReference type="ChEBI" id="CHEBI:61977"/>
        <dbReference type="ChEBI" id="CHEBI:456216"/>
        <dbReference type="EC" id="2.7.11.1"/>
    </reaction>
</comment>
<dbReference type="PROSITE" id="PS00108">
    <property type="entry name" value="PROTEIN_KINASE_ST"/>
    <property type="match status" value="1"/>
</dbReference>
<comment type="subcellular location">
    <subcellularLocation>
        <location evidence="1">Membrane</location>
    </subcellularLocation>
</comment>
<dbReference type="GO" id="GO:0004674">
    <property type="term" value="F:protein serine/threonine kinase activity"/>
    <property type="evidence" value="ECO:0007669"/>
    <property type="project" value="UniProtKB-KW"/>
</dbReference>
<sequence>MGVQDLWLIIIVLVFCFQARGLNSQSLTCNQNDLKALEDFMRELEQVIDGWGTNISSNCCGWKGITCKSSSSLGLSNVPDTNRVVKLELGKMRLAGKLSESIGSLDQLRTLNLSTNFLKSSLPSSLFHLPNLEVLDLSNNDFYGPVPDTNLPSIIDLVISENSLNGSLPDGICGNSSAIKLLNLAVNYISGNLPDGLRNCSSLEYLYLGTNNLTGGITESILQLQKLTELKLEDNKLSGLLNEGIGNLTNLVRLDISTNMFSGTIPDVIRNTGKLQFFVAHSNRFNGTIPSSLTNCPTLTLLNVRNNSLEGPININCSVMVNLTSIDLGSNRFSGSIPDNLPSCQSLNNINLARNHFIGPIPESFKNFRSLSYLSLSNSSNTNLSSSLRVLQQCRNLTTLVFSLNFHDEELPADPTLHFDKLKVLIIANCRLKGSIPQWLSNSKQLQLLDLSWNCLGGPVPAWFGNFGSLFYLDISNNSFTGEIPKNITELRSLIDREVSLEEPSPDFPLFMKRNVSARGFQYNQLESFPPTIDLGNNNLSGPLWLEFGNLKKLHVLDLKFNNLSGPIPSNWSGMASLETLDLSHNKLSGIIPPSLVKLSFLSKFNVADNQLHGQIPDGGQFPTFPTSSFEGNDLCGVGHDPPCKSDKPTPTQQLNKAKPSIGVIIGTAIGIVLGIALFLALIFIFVLRVHRRGEVDVEKEDGNTDDKDLEELGSSLVILFQNKEINGELSLDDLLKSTNNFDQGNIVGCGGFGLVYKATLPDGKKVAIKRLSSDCGQMDREFRAEVETLSRAQHPNLVHLQGYCTYKSDRLLIYSYMENGSLDYWLHEKLDGASSLGWDRRLQIARGAARGLAYLHQSCEPHILHRDIKSSNILLDDKFEAHLADFGLARLILPYDTHVTTDLVGTLGYIPPEYGQASVATYKGDVYSFGVVLLELLTGKRPMDMCKPKGSRDLISWVFQMKREKRECEVFDPFIYDKQHNEELMQVLEVACLCLSESPKIRPSTQQLVSWLDNINANI</sequence>
<dbReference type="GO" id="GO:0005886">
    <property type="term" value="C:plasma membrane"/>
    <property type="evidence" value="ECO:0007669"/>
    <property type="project" value="UniProtKB-SubCell"/>
</dbReference>
<dbReference type="AlphaFoldDB" id="A0A6P4AL94"/>
<evidence type="ECO:0000259" key="19">
    <source>
        <dbReference type="PROSITE" id="PS50011"/>
    </source>
</evidence>
<dbReference type="GO" id="GO:0033612">
    <property type="term" value="F:receptor serine/threonine kinase binding"/>
    <property type="evidence" value="ECO:0007669"/>
    <property type="project" value="TreeGrafter"/>
</dbReference>
<keyword evidence="18" id="KW-0732">Signal</keyword>
<evidence type="ECO:0000256" key="1">
    <source>
        <dbReference type="ARBA" id="ARBA00004370"/>
    </source>
</evidence>
<dbReference type="SUPFAM" id="SSF56112">
    <property type="entry name" value="Protein kinase-like (PK-like)"/>
    <property type="match status" value="1"/>
</dbReference>
<dbReference type="Gene3D" id="3.80.10.10">
    <property type="entry name" value="Ribonuclease Inhibitor"/>
    <property type="match status" value="4"/>
</dbReference>
<dbReference type="InterPro" id="IPR013210">
    <property type="entry name" value="LRR_N_plant-typ"/>
</dbReference>
<dbReference type="GO" id="GO:0001653">
    <property type="term" value="F:peptide receptor activity"/>
    <property type="evidence" value="ECO:0007669"/>
    <property type="project" value="UniProtKB-ARBA"/>
</dbReference>
<protein>
    <recommendedName>
        <fullName evidence="3">non-specific serine/threonine protein kinase</fullName>
        <ecNumber evidence="3">2.7.11.1</ecNumber>
    </recommendedName>
</protein>
<evidence type="ECO:0000313" key="20">
    <source>
        <dbReference type="Proteomes" id="UP001652623"/>
    </source>
</evidence>
<dbReference type="InterPro" id="IPR001611">
    <property type="entry name" value="Leu-rich_rpt"/>
</dbReference>
<evidence type="ECO:0000256" key="8">
    <source>
        <dbReference type="ARBA" id="ARBA00022737"/>
    </source>
</evidence>
<dbReference type="PANTHER" id="PTHR48005">
    <property type="entry name" value="LEUCINE RICH REPEAT KINASE 2"/>
    <property type="match status" value="1"/>
</dbReference>
<dbReference type="SMART" id="SM00220">
    <property type="entry name" value="S_TKc"/>
    <property type="match status" value="1"/>
</dbReference>
<keyword evidence="4" id="KW-0723">Serine/threonine-protein kinase</keyword>
<dbReference type="Pfam" id="PF13855">
    <property type="entry name" value="LRR_8"/>
    <property type="match status" value="2"/>
</dbReference>
<dbReference type="InterPro" id="IPR008271">
    <property type="entry name" value="Ser/Thr_kinase_AS"/>
</dbReference>
<evidence type="ECO:0000256" key="11">
    <source>
        <dbReference type="ARBA" id="ARBA00022840"/>
    </source>
</evidence>
<evidence type="ECO:0000256" key="17">
    <source>
        <dbReference type="SAM" id="Phobius"/>
    </source>
</evidence>
<dbReference type="PANTHER" id="PTHR48005:SF62">
    <property type="entry name" value="OS02G0116700 PROTEIN"/>
    <property type="match status" value="1"/>
</dbReference>
<keyword evidence="7 17" id="KW-0812">Transmembrane</keyword>
<name>A0A6P4AL94_ZIZJJ</name>
<evidence type="ECO:0000256" key="6">
    <source>
        <dbReference type="ARBA" id="ARBA00022679"/>
    </source>
</evidence>
<dbReference type="PROSITE" id="PS50011">
    <property type="entry name" value="PROTEIN_KINASE_DOM"/>
    <property type="match status" value="1"/>
</dbReference>
<keyword evidence="20" id="KW-1185">Reference proteome</keyword>
<dbReference type="InterPro" id="IPR017441">
    <property type="entry name" value="Protein_kinase_ATP_BS"/>
</dbReference>
<keyword evidence="21" id="KW-0675">Receptor</keyword>
<feature type="domain" description="Protein kinase" evidence="19">
    <location>
        <begin position="742"/>
        <end position="1013"/>
    </location>
</feature>
<dbReference type="EC" id="2.7.11.1" evidence="3"/>
<dbReference type="Gene3D" id="1.10.510.10">
    <property type="entry name" value="Transferase(Phosphotransferase) domain 1"/>
    <property type="match status" value="1"/>
</dbReference>